<dbReference type="HOGENOM" id="CLU_019967_1_0_10"/>
<proteinExistence type="predicted"/>
<organism evidence="3 4">
    <name type="scientific">Bacteroides xylanisolvens XB1A</name>
    <dbReference type="NCBI Taxonomy" id="657309"/>
    <lineage>
        <taxon>Bacteria</taxon>
        <taxon>Pseudomonadati</taxon>
        <taxon>Bacteroidota</taxon>
        <taxon>Bacteroidia</taxon>
        <taxon>Bacteroidales</taxon>
        <taxon>Bacteroidaceae</taxon>
        <taxon>Bacteroides</taxon>
    </lineage>
</organism>
<evidence type="ECO:0000313" key="4">
    <source>
        <dbReference type="Proteomes" id="UP000008795"/>
    </source>
</evidence>
<feature type="region of interest" description="Disordered" evidence="1">
    <location>
        <begin position="119"/>
        <end position="159"/>
    </location>
</feature>
<dbReference type="InterPro" id="IPR025343">
    <property type="entry name" value="DUF4099"/>
</dbReference>
<sequence>MDVNTASQSTTDEQMMDILLVLDKEKKTISAVKGVDENGELQTVPPENNSELLKFDRHGDFFSNFFSNMMNQLKNPTRFNFFKIPKIELPKIEPIIRDNFNHPTPENEAGIERYRVTPETVKQEAKKEQQETQAQQPQQPAKEAGAMAQTPQQPDKSKYVIDPDKVDWEALKNFGLSKEQLEKAKALEPMLRGYKSPGAFTIAGNYNSAIMKLDARLSFRHDKDGNVVLAIHGIRQKPELERPFLVHSTN</sequence>
<feature type="domain" description="DUF4099" evidence="2">
    <location>
        <begin position="161"/>
        <end position="243"/>
    </location>
</feature>
<evidence type="ECO:0000256" key="1">
    <source>
        <dbReference type="SAM" id="MobiDB-lite"/>
    </source>
</evidence>
<evidence type="ECO:0000259" key="2">
    <source>
        <dbReference type="Pfam" id="PF13351"/>
    </source>
</evidence>
<feature type="compositionally biased region" description="Low complexity" evidence="1">
    <location>
        <begin position="131"/>
        <end position="144"/>
    </location>
</feature>
<dbReference type="Proteomes" id="UP000008795">
    <property type="component" value="Chromosome"/>
</dbReference>
<dbReference type="eggNOG" id="ENOG502Z86V">
    <property type="taxonomic scope" value="Bacteria"/>
</dbReference>
<protein>
    <recommendedName>
        <fullName evidence="2">DUF4099 domain-containing protein</fullName>
    </recommendedName>
</protein>
<accession>D6D2Y3</accession>
<feature type="compositionally biased region" description="Basic and acidic residues" evidence="1">
    <location>
        <begin position="119"/>
        <end position="130"/>
    </location>
</feature>
<reference evidence="3 4" key="1">
    <citation type="submission" date="2010-03" db="EMBL/GenBank/DDBJ databases">
        <title>The genome sequence of Bacteriodes xylanisolvens XB1A.</title>
        <authorList>
            <consortium name="metaHIT consortium -- http://www.metahit.eu/"/>
            <person name="Pajon A."/>
            <person name="Turner K."/>
            <person name="Parkhill J."/>
            <person name="Bernalier A."/>
        </authorList>
    </citation>
    <scope>NUCLEOTIDE SEQUENCE [LARGE SCALE GENOMIC DNA]</scope>
    <source>
        <strain evidence="3 4">XB1A</strain>
    </source>
</reference>
<reference evidence="3 4" key="2">
    <citation type="submission" date="2010-03" db="EMBL/GenBank/DDBJ databases">
        <authorList>
            <person name="Pajon A."/>
        </authorList>
    </citation>
    <scope>NUCLEOTIDE SEQUENCE [LARGE SCALE GENOMIC DNA]</scope>
    <source>
        <strain evidence="3 4">XB1A</strain>
    </source>
</reference>
<dbReference type="KEGG" id="bxy:BXY_38340"/>
<dbReference type="EMBL" id="FP929033">
    <property type="protein sequence ID" value="CBK68785.1"/>
    <property type="molecule type" value="Genomic_DNA"/>
</dbReference>
<gene>
    <name evidence="3" type="ORF">BXY_38340</name>
</gene>
<dbReference type="AlphaFoldDB" id="D6D2Y3"/>
<name>D6D2Y3_9BACE</name>
<dbReference type="PATRIC" id="fig|657309.4.peg.2792"/>
<evidence type="ECO:0000313" key="3">
    <source>
        <dbReference type="EMBL" id="CBK68785.1"/>
    </source>
</evidence>
<dbReference type="Pfam" id="PF13351">
    <property type="entry name" value="DUF4099"/>
    <property type="match status" value="1"/>
</dbReference>